<keyword evidence="1" id="KW-0732">Signal</keyword>
<dbReference type="Pfam" id="PF13306">
    <property type="entry name" value="LRR_5"/>
    <property type="match status" value="1"/>
</dbReference>
<organism evidence="2 3">
    <name type="scientific">Prevotella intermedia</name>
    <dbReference type="NCBI Taxonomy" id="28131"/>
    <lineage>
        <taxon>Bacteria</taxon>
        <taxon>Pseudomonadati</taxon>
        <taxon>Bacteroidota</taxon>
        <taxon>Bacteroidia</taxon>
        <taxon>Bacteroidales</taxon>
        <taxon>Prevotellaceae</taxon>
        <taxon>Prevotella</taxon>
    </lineage>
</organism>
<sequence>MKYSKFTLSIKILFVVVSLFSTLAISAADVYLWGTANGTRFYLKVEDPVKKTVQVNANTQTNYSGDIVIPEKIVADDGNEYTIDLIDKEAFKGNTAITSVSVPNTVTEIGQYTFSDCTSLKSVTLGKGVAKIFKYAFENCTSLETITFPTSSLYFEKETFTGCENIKDVYLYDDNPRDIIGTDPFTLIGPNATLFVPYGTAGTYATLYGWKDFTVKPFLVLDENETLTLTDRVENIRTIFKRGIKSGKWNSFCVPFSLSAEEVATVFGSGTRVLEFDANSTVSTLNFVDVTSITANKPCLIKPVQSWNTYTFKSLTITPSTALKVLGTNYNFTGNYFNGNVPIGSYFIKNNLFYKSVDGTDKLKGYRAYITPLNNGSGSKQTLIISLVTGIENIGNEQQEKSADIYSINGSLVLRNALTTEGLQKGIYIQGNKKILIK</sequence>
<dbReference type="InterPro" id="IPR053139">
    <property type="entry name" value="Surface_bspA-like"/>
</dbReference>
<dbReference type="PANTHER" id="PTHR45661">
    <property type="entry name" value="SURFACE ANTIGEN"/>
    <property type="match status" value="1"/>
</dbReference>
<feature type="chain" id="PRO_5013728587" description="Cell surface protein" evidence="1">
    <location>
        <begin position="28"/>
        <end position="438"/>
    </location>
</feature>
<protein>
    <recommendedName>
        <fullName evidence="4">Cell surface protein</fullName>
    </recommendedName>
</protein>
<dbReference type="InterPro" id="IPR032675">
    <property type="entry name" value="LRR_dom_sf"/>
</dbReference>
<dbReference type="SUPFAM" id="SSF52058">
    <property type="entry name" value="L domain-like"/>
    <property type="match status" value="1"/>
</dbReference>
<dbReference type="InterPro" id="IPR026906">
    <property type="entry name" value="LRR_5"/>
</dbReference>
<dbReference type="PANTHER" id="PTHR45661:SF3">
    <property type="entry name" value="IG-LIKE DOMAIN-CONTAINING PROTEIN"/>
    <property type="match status" value="1"/>
</dbReference>
<dbReference type="AlphaFoldDB" id="A0A2G8IDF2"/>
<dbReference type="Proteomes" id="UP000230046">
    <property type="component" value="Unassembled WGS sequence"/>
</dbReference>
<dbReference type="EMBL" id="PEKN01000001">
    <property type="protein sequence ID" value="PIK21477.1"/>
    <property type="molecule type" value="Genomic_DNA"/>
</dbReference>
<accession>A0A2G8IDF2</accession>
<evidence type="ECO:0008006" key="4">
    <source>
        <dbReference type="Google" id="ProtNLM"/>
    </source>
</evidence>
<comment type="caution">
    <text evidence="2">The sequence shown here is derived from an EMBL/GenBank/DDBJ whole genome shotgun (WGS) entry which is preliminary data.</text>
</comment>
<feature type="signal peptide" evidence="1">
    <location>
        <begin position="1"/>
        <end position="27"/>
    </location>
</feature>
<evidence type="ECO:0000313" key="2">
    <source>
        <dbReference type="EMBL" id="PIK21477.1"/>
    </source>
</evidence>
<evidence type="ECO:0000313" key="3">
    <source>
        <dbReference type="Proteomes" id="UP000230046"/>
    </source>
</evidence>
<reference evidence="2 3" key="1">
    <citation type="submission" date="2017-11" db="EMBL/GenBank/DDBJ databases">
        <title>Genome sequencing of Prevotella intermedia KCOM 1653.</title>
        <authorList>
            <person name="Kook J.-K."/>
            <person name="Park S.-N."/>
            <person name="Lim Y.K."/>
        </authorList>
    </citation>
    <scope>NUCLEOTIDE SEQUENCE [LARGE SCALE GENOMIC DNA]</scope>
    <source>
        <strain evidence="2 3">KCOM 1653</strain>
    </source>
</reference>
<dbReference type="Gene3D" id="3.80.10.10">
    <property type="entry name" value="Ribonuclease Inhibitor"/>
    <property type="match status" value="1"/>
</dbReference>
<evidence type="ECO:0000256" key="1">
    <source>
        <dbReference type="SAM" id="SignalP"/>
    </source>
</evidence>
<proteinExistence type="predicted"/>
<gene>
    <name evidence="2" type="ORF">CTI18_09320</name>
</gene>
<name>A0A2G8IDF2_PREIN</name>
<dbReference type="RefSeq" id="WP_081107840.1">
    <property type="nucleotide sequence ID" value="NZ_LBGT01000027.1"/>
</dbReference>